<sequence length="101" mass="11190">MVSISSLHRGVAHDIGCYKSRDFRDKKSDQCTVCAYPDNLSRFQRNIGLTSNFLAPIDSYFVVAYLPNRGYGNWYFGEGRANEIDGVCASAKALPVAPGDY</sequence>
<gene>
    <name evidence="1" type="ORF">BCL69_10414</name>
</gene>
<protein>
    <submittedName>
        <fullName evidence="1">Uncharacterized protein</fullName>
    </submittedName>
</protein>
<organism evidence="1 2">
    <name type="scientific">Nitrosomonas communis</name>
    <dbReference type="NCBI Taxonomy" id="44574"/>
    <lineage>
        <taxon>Bacteria</taxon>
        <taxon>Pseudomonadati</taxon>
        <taxon>Pseudomonadota</taxon>
        <taxon>Betaproteobacteria</taxon>
        <taxon>Nitrosomonadales</taxon>
        <taxon>Nitrosomonadaceae</taxon>
        <taxon>Nitrosomonas</taxon>
    </lineage>
</organism>
<comment type="caution">
    <text evidence="1">The sequence shown here is derived from an EMBL/GenBank/DDBJ whole genome shotgun (WGS) entry which is preliminary data.</text>
</comment>
<accession>A0A5D3Y9Y1</accession>
<name>A0A5D3Y9Y1_9PROT</name>
<dbReference type="AlphaFoldDB" id="A0A5D3Y9Y1"/>
<evidence type="ECO:0000313" key="1">
    <source>
        <dbReference type="EMBL" id="TYP83849.1"/>
    </source>
</evidence>
<reference evidence="1 2" key="1">
    <citation type="submission" date="2019-07" db="EMBL/GenBank/DDBJ databases">
        <title>Active sludge and wastewater microbial communities from Klosterneuburg, Austria.</title>
        <authorList>
            <person name="Wagner M."/>
        </authorList>
    </citation>
    <scope>NUCLEOTIDE SEQUENCE [LARGE SCALE GENOMIC DNA]</scope>
    <source>
        <strain evidence="1 2">Nm2</strain>
    </source>
</reference>
<evidence type="ECO:0000313" key="2">
    <source>
        <dbReference type="Proteomes" id="UP000324176"/>
    </source>
</evidence>
<proteinExistence type="predicted"/>
<dbReference type="Proteomes" id="UP000324176">
    <property type="component" value="Unassembled WGS sequence"/>
</dbReference>
<dbReference type="EMBL" id="VNHT01000041">
    <property type="protein sequence ID" value="TYP83849.1"/>
    <property type="molecule type" value="Genomic_DNA"/>
</dbReference>